<dbReference type="Gene3D" id="3.40.50.720">
    <property type="entry name" value="NAD(P)-binding Rossmann-like Domain"/>
    <property type="match status" value="1"/>
</dbReference>
<gene>
    <name evidence="5" type="ORF">LCGC14_0561690</name>
</gene>
<evidence type="ECO:0000313" key="5">
    <source>
        <dbReference type="EMBL" id="KKN57507.1"/>
    </source>
</evidence>
<dbReference type="InterPro" id="IPR032875">
    <property type="entry name" value="Succ_CoA_lig_flav_dom"/>
</dbReference>
<dbReference type="GO" id="GO:0005524">
    <property type="term" value="F:ATP binding"/>
    <property type="evidence" value="ECO:0007669"/>
    <property type="project" value="UniProtKB-KW"/>
</dbReference>
<dbReference type="InterPro" id="IPR051538">
    <property type="entry name" value="Acyl-CoA_Synth/Transferase"/>
</dbReference>
<proteinExistence type="predicted"/>
<dbReference type="PANTHER" id="PTHR43334">
    <property type="entry name" value="ACETATE--COA LIGASE [ADP-FORMING]"/>
    <property type="match status" value="1"/>
</dbReference>
<dbReference type="SUPFAM" id="SSF51735">
    <property type="entry name" value="NAD(P)-binding Rossmann-fold domains"/>
    <property type="match status" value="1"/>
</dbReference>
<dbReference type="Pfam" id="PF13607">
    <property type="entry name" value="Succ_CoA_lig"/>
    <property type="match status" value="1"/>
</dbReference>
<accession>A0A0F9S5I6</accession>
<dbReference type="InterPro" id="IPR003781">
    <property type="entry name" value="CoA-bd"/>
</dbReference>
<name>A0A0F9S5I6_9ZZZZ</name>
<evidence type="ECO:0000256" key="2">
    <source>
        <dbReference type="ARBA" id="ARBA00022741"/>
    </source>
</evidence>
<keyword evidence="3" id="KW-0067">ATP-binding</keyword>
<feature type="domain" description="CoA-binding" evidence="4">
    <location>
        <begin position="14"/>
        <end position="109"/>
    </location>
</feature>
<dbReference type="InterPro" id="IPR016102">
    <property type="entry name" value="Succinyl-CoA_synth-like"/>
</dbReference>
<dbReference type="EMBL" id="LAZR01000800">
    <property type="protein sequence ID" value="KKN57507.1"/>
    <property type="molecule type" value="Genomic_DNA"/>
</dbReference>
<dbReference type="SUPFAM" id="SSF52210">
    <property type="entry name" value="Succinyl-CoA synthetase domains"/>
    <property type="match status" value="2"/>
</dbReference>
<comment type="caution">
    <text evidence="5">The sequence shown here is derived from an EMBL/GenBank/DDBJ whole genome shotgun (WGS) entry which is preliminary data.</text>
</comment>
<protein>
    <recommendedName>
        <fullName evidence="4">CoA-binding domain-containing protein</fullName>
    </recommendedName>
</protein>
<dbReference type="Gene3D" id="3.40.50.261">
    <property type="entry name" value="Succinyl-CoA synthetase domains"/>
    <property type="match status" value="2"/>
</dbReference>
<dbReference type="Pfam" id="PF13380">
    <property type="entry name" value="CoA_binding_2"/>
    <property type="match status" value="1"/>
</dbReference>
<keyword evidence="1" id="KW-0436">Ligase</keyword>
<sequence>MVEYQNSFKELNSLFHPKHVAFIGASPNSTLGSMLYLSAFEGSKWSETFYPINPKHEKLLNWKCYPSVLDVPYPIDTVYISLKTEFIPKVLKECVEKNIKWVIIFASGFSETGDPKGKKLEEELLVIIKGSKTRIIGPNCLGPLNAEIGMAFSFASQIGNPGGVSFMSQSGGHLTQLIDVGYKRDIRFHYGISFGNQIDLNCVDFIKHYRQDQKTTIIALYLESTGSAKAHELFTELRETTKIKPVILWKGGYTKDGSRAAFSHTGAIASNDKLWNSMAKQTGTVLVKDNEEFWNTIKTFELSFSKYLPKGRNIGIITPGGGSATNASDIFCAHTLKVPELTQDSQKKIAKILPNVNVNIKNPVDLGASGFSINIFTECIEIVANDPSIDIIIIPLWPDHIYRHVFNRMIKIFESTPKSFAFCLPTIADDIKLAHRFNSTKKLLHEKRVLYFLSLMDAAKSVSLLCDYVDYLRSRNYLISDKSTVDN</sequence>
<evidence type="ECO:0000256" key="3">
    <source>
        <dbReference type="ARBA" id="ARBA00022840"/>
    </source>
</evidence>
<dbReference type="PANTHER" id="PTHR43334:SF1">
    <property type="entry name" value="3-HYDROXYPROPIONATE--COA LIGASE [ADP-FORMING]"/>
    <property type="match status" value="1"/>
</dbReference>
<dbReference type="AlphaFoldDB" id="A0A0F9S5I6"/>
<dbReference type="SMART" id="SM00881">
    <property type="entry name" value="CoA_binding"/>
    <property type="match status" value="1"/>
</dbReference>
<dbReference type="GO" id="GO:0016874">
    <property type="term" value="F:ligase activity"/>
    <property type="evidence" value="ECO:0007669"/>
    <property type="project" value="UniProtKB-KW"/>
</dbReference>
<evidence type="ECO:0000259" key="4">
    <source>
        <dbReference type="SMART" id="SM00881"/>
    </source>
</evidence>
<reference evidence="5" key="1">
    <citation type="journal article" date="2015" name="Nature">
        <title>Complex archaea that bridge the gap between prokaryotes and eukaryotes.</title>
        <authorList>
            <person name="Spang A."/>
            <person name="Saw J.H."/>
            <person name="Jorgensen S.L."/>
            <person name="Zaremba-Niedzwiedzka K."/>
            <person name="Martijn J."/>
            <person name="Lind A.E."/>
            <person name="van Eijk R."/>
            <person name="Schleper C."/>
            <person name="Guy L."/>
            <person name="Ettema T.J."/>
        </authorList>
    </citation>
    <scope>NUCLEOTIDE SEQUENCE</scope>
</reference>
<evidence type="ECO:0000256" key="1">
    <source>
        <dbReference type="ARBA" id="ARBA00022598"/>
    </source>
</evidence>
<dbReference type="InterPro" id="IPR036291">
    <property type="entry name" value="NAD(P)-bd_dom_sf"/>
</dbReference>
<keyword evidence="2" id="KW-0547">Nucleotide-binding</keyword>
<organism evidence="5">
    <name type="scientific">marine sediment metagenome</name>
    <dbReference type="NCBI Taxonomy" id="412755"/>
    <lineage>
        <taxon>unclassified sequences</taxon>
        <taxon>metagenomes</taxon>
        <taxon>ecological metagenomes</taxon>
    </lineage>
</organism>